<dbReference type="SUPFAM" id="SSF50156">
    <property type="entry name" value="PDZ domain-like"/>
    <property type="match status" value="3"/>
</dbReference>
<dbReference type="InterPro" id="IPR041489">
    <property type="entry name" value="PDZ_6"/>
</dbReference>
<dbReference type="Pfam" id="PF17820">
    <property type="entry name" value="PDZ_6"/>
    <property type="match status" value="2"/>
</dbReference>
<gene>
    <name evidence="13" type="ORF">DI536_12365</name>
</gene>
<dbReference type="AlphaFoldDB" id="A0A2W5TDB3"/>
<evidence type="ECO:0000256" key="11">
    <source>
        <dbReference type="SAM" id="Phobius"/>
    </source>
</evidence>
<dbReference type="CDD" id="cd23081">
    <property type="entry name" value="cpPDZ_EcRseP-like"/>
    <property type="match status" value="1"/>
</dbReference>
<keyword evidence="7" id="KW-0862">Zinc</keyword>
<feature type="transmembrane region" description="Helical" evidence="11">
    <location>
        <begin position="6"/>
        <end position="28"/>
    </location>
</feature>
<accession>A0A2W5TDB3</accession>
<feature type="domain" description="PDZ" evidence="12">
    <location>
        <begin position="289"/>
        <end position="341"/>
    </location>
</feature>
<feature type="transmembrane region" description="Helical" evidence="11">
    <location>
        <begin position="483"/>
        <end position="505"/>
    </location>
</feature>
<sequence>MGFFQDAIYIGIFLGVLVAVHEAGHFFAAKWAGVKVLKFSIGFGPSLLKFRRGETEYQLALVPLGGFVAMAGQQPGEDVEEGEDPRRTFLGAPWWKRVIILLAGPGANLLFAVAALFFLFLGDSEDYASRVGAVEPGSPAAVAGLRPGDLIVSIDDTPVRTFSELSKIASASADRELSMVVERDGKNETLKITPANVETLGLLEVQKKGRIGISLSEQAAVLGVPADSAAANAGLKTFDRVVALNGEGIRSARQLNEKLTAATGTVKLQVVRFKAVIDGVAAPQLIDAEVTLGDGEGLARLGAEGGDAYVWQVRPNTPAAAFGIKVGDRFTAVNGAQVHSVGGVEDRMALARKKAVDFEWVSNGETHKATVGPLVQEGNAKYCMTVPDFGVRFGAPGLAIAPVAGEMVTVHFGPWDAFVASMKKLPEGVGLIAKVLGKLTTGDVPLESMGGPLQIAQVATQSAQEGVAAFVGSMYMVSVNLALVNLLPIPILDGFGILTALWEAIRRRPIPMRAREIATYFGFAVIALLMVVAFRNDIARLLFC</sequence>
<keyword evidence="9 13" id="KW-0482">Metalloprotease</keyword>
<dbReference type="SMART" id="SM00228">
    <property type="entry name" value="PDZ"/>
    <property type="match status" value="3"/>
</dbReference>
<protein>
    <submittedName>
        <fullName evidence="13">RIP metalloprotease RseP</fullName>
    </submittedName>
</protein>
<name>A0A2W5TDB3_9BACT</name>
<evidence type="ECO:0000256" key="9">
    <source>
        <dbReference type="ARBA" id="ARBA00023049"/>
    </source>
</evidence>
<keyword evidence="10 11" id="KW-0472">Membrane</keyword>
<evidence type="ECO:0000313" key="13">
    <source>
        <dbReference type="EMBL" id="PZR13540.1"/>
    </source>
</evidence>
<evidence type="ECO:0000256" key="8">
    <source>
        <dbReference type="ARBA" id="ARBA00022989"/>
    </source>
</evidence>
<dbReference type="EMBL" id="QFQP01000009">
    <property type="protein sequence ID" value="PZR13540.1"/>
    <property type="molecule type" value="Genomic_DNA"/>
</dbReference>
<evidence type="ECO:0000256" key="10">
    <source>
        <dbReference type="ARBA" id="ARBA00023136"/>
    </source>
</evidence>
<dbReference type="InterPro" id="IPR004387">
    <property type="entry name" value="Pept_M50_Zn"/>
</dbReference>
<evidence type="ECO:0000313" key="14">
    <source>
        <dbReference type="Proteomes" id="UP000249061"/>
    </source>
</evidence>
<comment type="caution">
    <text evidence="13">The sequence shown here is derived from an EMBL/GenBank/DDBJ whole genome shotgun (WGS) entry which is preliminary data.</text>
</comment>
<keyword evidence="4 13" id="KW-0645">Protease</keyword>
<dbReference type="Gene3D" id="2.30.42.10">
    <property type="match status" value="3"/>
</dbReference>
<evidence type="ECO:0000256" key="2">
    <source>
        <dbReference type="ARBA" id="ARBA00004141"/>
    </source>
</evidence>
<dbReference type="InterPro" id="IPR036034">
    <property type="entry name" value="PDZ_sf"/>
</dbReference>
<keyword evidence="8 11" id="KW-1133">Transmembrane helix</keyword>
<reference evidence="13 14" key="1">
    <citation type="submission" date="2017-08" db="EMBL/GenBank/DDBJ databases">
        <title>Infants hospitalized years apart are colonized by the same room-sourced microbial strains.</title>
        <authorList>
            <person name="Brooks B."/>
            <person name="Olm M.R."/>
            <person name="Firek B.A."/>
            <person name="Baker R."/>
            <person name="Thomas B.C."/>
            <person name="Morowitz M.J."/>
            <person name="Banfield J.F."/>
        </authorList>
    </citation>
    <scope>NUCLEOTIDE SEQUENCE [LARGE SCALE GENOMIC DNA]</scope>
    <source>
        <strain evidence="13">S2_003_000_R2_14</strain>
    </source>
</reference>
<evidence type="ECO:0000256" key="1">
    <source>
        <dbReference type="ARBA" id="ARBA00001947"/>
    </source>
</evidence>
<keyword evidence="6" id="KW-0378">Hydrolase</keyword>
<comment type="cofactor">
    <cofactor evidence="1">
        <name>Zn(2+)</name>
        <dbReference type="ChEBI" id="CHEBI:29105"/>
    </cofactor>
</comment>
<feature type="domain" description="PDZ" evidence="12">
    <location>
        <begin position="200"/>
        <end position="274"/>
    </location>
</feature>
<evidence type="ECO:0000256" key="7">
    <source>
        <dbReference type="ARBA" id="ARBA00022833"/>
    </source>
</evidence>
<dbReference type="GO" id="GO:0004222">
    <property type="term" value="F:metalloendopeptidase activity"/>
    <property type="evidence" value="ECO:0007669"/>
    <property type="project" value="InterPro"/>
</dbReference>
<keyword evidence="5 11" id="KW-0812">Transmembrane</keyword>
<evidence type="ECO:0000259" key="12">
    <source>
        <dbReference type="PROSITE" id="PS50106"/>
    </source>
</evidence>
<feature type="domain" description="PDZ" evidence="12">
    <location>
        <begin position="131"/>
        <end position="196"/>
    </location>
</feature>
<proteinExistence type="inferred from homology"/>
<comment type="subcellular location">
    <subcellularLocation>
        <location evidence="2">Membrane</location>
        <topology evidence="2">Multi-pass membrane protein</topology>
    </subcellularLocation>
</comment>
<dbReference type="PANTHER" id="PTHR42837:SF2">
    <property type="entry name" value="MEMBRANE METALLOPROTEASE ARASP2, CHLOROPLASTIC-RELATED"/>
    <property type="match status" value="1"/>
</dbReference>
<feature type="transmembrane region" description="Helical" evidence="11">
    <location>
        <begin position="517"/>
        <end position="534"/>
    </location>
</feature>
<evidence type="ECO:0000256" key="3">
    <source>
        <dbReference type="ARBA" id="ARBA00007931"/>
    </source>
</evidence>
<dbReference type="InterPro" id="IPR001478">
    <property type="entry name" value="PDZ"/>
</dbReference>
<organism evidence="13 14">
    <name type="scientific">Archangium gephyra</name>
    <dbReference type="NCBI Taxonomy" id="48"/>
    <lineage>
        <taxon>Bacteria</taxon>
        <taxon>Pseudomonadati</taxon>
        <taxon>Myxococcota</taxon>
        <taxon>Myxococcia</taxon>
        <taxon>Myxococcales</taxon>
        <taxon>Cystobacterineae</taxon>
        <taxon>Archangiaceae</taxon>
        <taxon>Archangium</taxon>
    </lineage>
</organism>
<dbReference type="PROSITE" id="PS50106">
    <property type="entry name" value="PDZ"/>
    <property type="match status" value="3"/>
</dbReference>
<dbReference type="Proteomes" id="UP000249061">
    <property type="component" value="Unassembled WGS sequence"/>
</dbReference>
<evidence type="ECO:0000256" key="6">
    <source>
        <dbReference type="ARBA" id="ARBA00022801"/>
    </source>
</evidence>
<dbReference type="PANTHER" id="PTHR42837">
    <property type="entry name" value="REGULATOR OF SIGMA-E PROTEASE RSEP"/>
    <property type="match status" value="1"/>
</dbReference>
<dbReference type="GO" id="GO:0006508">
    <property type="term" value="P:proteolysis"/>
    <property type="evidence" value="ECO:0007669"/>
    <property type="project" value="UniProtKB-KW"/>
</dbReference>
<dbReference type="InterPro" id="IPR008915">
    <property type="entry name" value="Peptidase_M50"/>
</dbReference>
<evidence type="ECO:0000256" key="5">
    <source>
        <dbReference type="ARBA" id="ARBA00022692"/>
    </source>
</evidence>
<dbReference type="CDD" id="cd06163">
    <property type="entry name" value="S2P-M50_PDZ_RseP-like"/>
    <property type="match status" value="1"/>
</dbReference>
<comment type="similarity">
    <text evidence="3">Belongs to the peptidase M50B family.</text>
</comment>
<evidence type="ECO:0000256" key="4">
    <source>
        <dbReference type="ARBA" id="ARBA00022670"/>
    </source>
</evidence>
<dbReference type="GO" id="GO:0016020">
    <property type="term" value="C:membrane"/>
    <property type="evidence" value="ECO:0007669"/>
    <property type="project" value="UniProtKB-SubCell"/>
</dbReference>
<feature type="transmembrane region" description="Helical" evidence="11">
    <location>
        <begin position="98"/>
        <end position="121"/>
    </location>
</feature>
<dbReference type="Pfam" id="PF02163">
    <property type="entry name" value="Peptidase_M50"/>
    <property type="match status" value="1"/>
</dbReference>